<dbReference type="Proteomes" id="UP001642484">
    <property type="component" value="Unassembled WGS sequence"/>
</dbReference>
<evidence type="ECO:0000313" key="3">
    <source>
        <dbReference type="Proteomes" id="UP001642484"/>
    </source>
</evidence>
<sequence>MHHSCDQAFVLCVLLLIWTYETPEVYQWLEYYAGVGNITKCMIAAEYRAVRFDLKDNEQPKYRKSNFMDLSHASGFALAILCMLRTVVGQGEFACHFGIKCSSFSKMNVGTSQRSACSATGFAEYVSVKLANTLLERTICLILLCTALGGAWSLEQPSGSLLEFYPRWRFMMASIFDCGGKNAVSVVKWWMAHYASCTPKRHYAYANSRHIMRIDKGKLQGWKHDKRPKQKSADRYVDSSGKKRYKGTAHLKNMEIYPMPFARQIVDLVEDHKREAQGLPHCPASGFPPALETLVSEGWFHESDLWQFVDFSQLYSYLRGNRNLKIPDQWKAVVPREL</sequence>
<proteinExistence type="predicted"/>
<feature type="chain" id="PRO_5045706658" evidence="1">
    <location>
        <begin position="24"/>
        <end position="338"/>
    </location>
</feature>
<evidence type="ECO:0000313" key="2">
    <source>
        <dbReference type="EMBL" id="CAK9104455.1"/>
    </source>
</evidence>
<comment type="caution">
    <text evidence="2">The sequence shown here is derived from an EMBL/GenBank/DDBJ whole genome shotgun (WGS) entry which is preliminary data.</text>
</comment>
<protein>
    <submittedName>
        <fullName evidence="2">Uncharacterized protein</fullName>
    </submittedName>
</protein>
<name>A0ABP0RY74_9DINO</name>
<gene>
    <name evidence="2" type="ORF">CCMP2556_LOCUS48973</name>
</gene>
<accession>A0ABP0RY74</accession>
<feature type="signal peptide" evidence="1">
    <location>
        <begin position="1"/>
        <end position="23"/>
    </location>
</feature>
<dbReference type="EMBL" id="CAXAMN010026617">
    <property type="protein sequence ID" value="CAK9104455.1"/>
    <property type="molecule type" value="Genomic_DNA"/>
</dbReference>
<keyword evidence="1" id="KW-0732">Signal</keyword>
<organism evidence="2 3">
    <name type="scientific">Durusdinium trenchii</name>
    <dbReference type="NCBI Taxonomy" id="1381693"/>
    <lineage>
        <taxon>Eukaryota</taxon>
        <taxon>Sar</taxon>
        <taxon>Alveolata</taxon>
        <taxon>Dinophyceae</taxon>
        <taxon>Suessiales</taxon>
        <taxon>Symbiodiniaceae</taxon>
        <taxon>Durusdinium</taxon>
    </lineage>
</organism>
<evidence type="ECO:0000256" key="1">
    <source>
        <dbReference type="SAM" id="SignalP"/>
    </source>
</evidence>
<keyword evidence="3" id="KW-1185">Reference proteome</keyword>
<reference evidence="2 3" key="1">
    <citation type="submission" date="2024-02" db="EMBL/GenBank/DDBJ databases">
        <authorList>
            <person name="Chen Y."/>
            <person name="Shah S."/>
            <person name="Dougan E. K."/>
            <person name="Thang M."/>
            <person name="Chan C."/>
        </authorList>
    </citation>
    <scope>NUCLEOTIDE SEQUENCE [LARGE SCALE GENOMIC DNA]</scope>
</reference>